<keyword evidence="13" id="KW-0472">Membrane</keyword>
<evidence type="ECO:0000256" key="13">
    <source>
        <dbReference type="ARBA" id="ARBA00023136"/>
    </source>
</evidence>
<evidence type="ECO:0000256" key="5">
    <source>
        <dbReference type="ARBA" id="ARBA00010617"/>
    </source>
</evidence>
<gene>
    <name evidence="16" type="primary">LOC108083341</name>
</gene>
<dbReference type="GO" id="GO:0020037">
    <property type="term" value="F:heme binding"/>
    <property type="evidence" value="ECO:0007669"/>
    <property type="project" value="InterPro"/>
</dbReference>
<dbReference type="PRINTS" id="PR00385">
    <property type="entry name" value="P450"/>
</dbReference>
<name>A0A6P4JIH0_DROKI</name>
<dbReference type="GO" id="GO:0005789">
    <property type="term" value="C:endoplasmic reticulum membrane"/>
    <property type="evidence" value="ECO:0007669"/>
    <property type="project" value="UniProtKB-SubCell"/>
</dbReference>
<dbReference type="InterPro" id="IPR001128">
    <property type="entry name" value="Cyt_P450"/>
</dbReference>
<dbReference type="CDD" id="cd20628">
    <property type="entry name" value="CYP4"/>
    <property type="match status" value="2"/>
</dbReference>
<dbReference type="AlphaFoldDB" id="A0A6P4JIH0"/>
<keyword evidence="12" id="KW-0503">Monooxygenase</keyword>
<evidence type="ECO:0000256" key="12">
    <source>
        <dbReference type="ARBA" id="ARBA00023033"/>
    </source>
</evidence>
<comment type="cofactor">
    <cofactor evidence="1 14">
        <name>heme</name>
        <dbReference type="ChEBI" id="CHEBI:30413"/>
    </cofactor>
</comment>
<evidence type="ECO:0000256" key="4">
    <source>
        <dbReference type="ARBA" id="ARBA00004406"/>
    </source>
</evidence>
<dbReference type="PANTHER" id="PTHR24291">
    <property type="entry name" value="CYTOCHROME P450 FAMILY 4"/>
    <property type="match status" value="1"/>
</dbReference>
<evidence type="ECO:0000256" key="9">
    <source>
        <dbReference type="ARBA" id="ARBA00022848"/>
    </source>
</evidence>
<keyword evidence="6 14" id="KW-0349">Heme</keyword>
<dbReference type="GO" id="GO:0005506">
    <property type="term" value="F:iron ion binding"/>
    <property type="evidence" value="ECO:0007669"/>
    <property type="project" value="InterPro"/>
</dbReference>
<dbReference type="Proteomes" id="UP001652661">
    <property type="component" value="Chromosome X"/>
</dbReference>
<keyword evidence="7 14" id="KW-0479">Metal-binding</keyword>
<sequence>MLGVSLLLVLAAFATLLVWDYFWRKRRNDMLQYMPGPPPLPLLGNVLMYRGLDAEQIMDFVTKNQRKYGRIYKVWVIHQLAVFSTDPRDIEVVLSSQQHITKNNLYKLLHEWLGEGLLMSTGRKWHGRRKIITPTFHFKILEQFVEIFDQQSTVMVKQLQSRADGKTAINIFPVVCLTALDIIAETAMGTKINAQMDPNLPYVKAVNEVTNIMITRFIHAWQRVNWIFRLTQPSVAKRQDAAIKVMHDFTENIIRQRRQALVDSPDKGQTEDQVDDLGQKRRMALLDVLLQSTIDGAPLSDEDIREEVDTFMFEGHDTTTSAISFCLYEISRHPEVQQRLQQELREVLGEDRERSVTLRDLGELKYMENVIKESLRLHPPVPMIGRWFAEDVEIRGKRIPAGTNFTLGIYVLLRDPEYFESPDEFRPERFEADMPQGHPYAYIPFSAGPRNCIGQKFALLEMKSTIGKLLRHFELLPLGPEPRHSMNIVLRSANGVHLGLKPRTIKKLNPKWVPPSGHSGYIRWQWQLNMLVALLATLLVARLVVWLLRRTLWELRHPLRGLVPCVSSIPLVGSAWQMRSFQPDNLHEKFAEYVQRFGRSFMGCVLGHVVVITAEPRHVDALLHSQQQLRKATLYYALRGWLGNGLLLSHGDPWRAMRKIITPTFHFSILEQFVEVFDKQSSRLVERLSPLASNGGEVNIYPYVGLAALDIITETAMGVSVDAQRDEDSEVVQAVKELTNVLATRFVRPHLLFPQIFRLCWPAGLRKQKEGVRSLHQFTNEIIEQRRQQLAREDQQDQHYLQNVPQKRHALLDTLLRATLDGQPLTDKQIRDEVNTFIFEGHDTSTSAVSFCLYLLSRHEEVQQKLFEELREHYGPGLGRGVVYTDFAALTYLNCVVKESLRLFPPIPAVARCLETDLEIEGGHIPAGTNVVVLLWQLLRDESLFADPLLFLPERHLGDEVTRQGAYSFIPFSAGPRNCIGQKFALLEMKTMVIKMVRHYQLLPLGAPVEPSIKIVLRSRNGVNLGLRPRSY</sequence>
<evidence type="ECO:0000256" key="3">
    <source>
        <dbReference type="ARBA" id="ARBA00004174"/>
    </source>
</evidence>
<evidence type="ECO:0000313" key="16">
    <source>
        <dbReference type="RefSeq" id="XP_017034574.1"/>
    </source>
</evidence>
<dbReference type="Gene3D" id="1.10.630.10">
    <property type="entry name" value="Cytochrome P450"/>
    <property type="match status" value="2"/>
</dbReference>
<keyword evidence="8" id="KW-0256">Endoplasmic reticulum</keyword>
<evidence type="ECO:0000256" key="1">
    <source>
        <dbReference type="ARBA" id="ARBA00001971"/>
    </source>
</evidence>
<comment type="subcellular location">
    <subcellularLocation>
        <location evidence="4">Endoplasmic reticulum membrane</location>
        <topology evidence="4">Peripheral membrane protein</topology>
    </subcellularLocation>
    <subcellularLocation>
        <location evidence="3">Microsome membrane</location>
        <topology evidence="3">Peripheral membrane protein</topology>
    </subcellularLocation>
</comment>
<keyword evidence="10" id="KW-0560">Oxidoreductase</keyword>
<dbReference type="Pfam" id="PF00067">
    <property type="entry name" value="p450"/>
    <property type="match status" value="2"/>
</dbReference>
<evidence type="ECO:0000256" key="2">
    <source>
        <dbReference type="ARBA" id="ARBA00003690"/>
    </source>
</evidence>
<keyword evidence="15" id="KW-1185">Reference proteome</keyword>
<dbReference type="OrthoDB" id="1470350at2759"/>
<evidence type="ECO:0000256" key="8">
    <source>
        <dbReference type="ARBA" id="ARBA00022824"/>
    </source>
</evidence>
<dbReference type="GeneID" id="108083341"/>
<feature type="binding site" description="axial binding residue" evidence="14">
    <location>
        <position position="452"/>
    </location>
    <ligand>
        <name>heme</name>
        <dbReference type="ChEBI" id="CHEBI:30413"/>
    </ligand>
    <ligandPart>
        <name>Fe</name>
        <dbReference type="ChEBI" id="CHEBI:18248"/>
    </ligandPart>
</feature>
<dbReference type="RefSeq" id="XP_017034574.1">
    <property type="nucleotide sequence ID" value="XM_017179085.3"/>
</dbReference>
<dbReference type="InterPro" id="IPR036396">
    <property type="entry name" value="Cyt_P450_sf"/>
</dbReference>
<dbReference type="GO" id="GO:0004497">
    <property type="term" value="F:monooxygenase activity"/>
    <property type="evidence" value="ECO:0007669"/>
    <property type="project" value="UniProtKB-KW"/>
</dbReference>
<comment type="similarity">
    <text evidence="5">Belongs to the cytochrome P450 family.</text>
</comment>
<proteinExistence type="inferred from homology"/>
<dbReference type="PRINTS" id="PR00463">
    <property type="entry name" value="EP450I"/>
</dbReference>
<evidence type="ECO:0000256" key="6">
    <source>
        <dbReference type="ARBA" id="ARBA00022617"/>
    </source>
</evidence>
<evidence type="ECO:0000256" key="7">
    <source>
        <dbReference type="ARBA" id="ARBA00022723"/>
    </source>
</evidence>
<dbReference type="GO" id="GO:0016705">
    <property type="term" value="F:oxidoreductase activity, acting on paired donors, with incorporation or reduction of molecular oxygen"/>
    <property type="evidence" value="ECO:0007669"/>
    <property type="project" value="InterPro"/>
</dbReference>
<evidence type="ECO:0008006" key="17">
    <source>
        <dbReference type="Google" id="ProtNLM"/>
    </source>
</evidence>
<organism evidence="15 16">
    <name type="scientific">Drosophila kikkawai</name>
    <name type="common">Fruit fly</name>
    <dbReference type="NCBI Taxonomy" id="30033"/>
    <lineage>
        <taxon>Eukaryota</taxon>
        <taxon>Metazoa</taxon>
        <taxon>Ecdysozoa</taxon>
        <taxon>Arthropoda</taxon>
        <taxon>Hexapoda</taxon>
        <taxon>Insecta</taxon>
        <taxon>Pterygota</taxon>
        <taxon>Neoptera</taxon>
        <taxon>Endopterygota</taxon>
        <taxon>Diptera</taxon>
        <taxon>Brachycera</taxon>
        <taxon>Muscomorpha</taxon>
        <taxon>Ephydroidea</taxon>
        <taxon>Drosophilidae</taxon>
        <taxon>Drosophila</taxon>
        <taxon>Sophophora</taxon>
    </lineage>
</organism>
<accession>A0A6P4JIH0</accession>
<dbReference type="InterPro" id="IPR050196">
    <property type="entry name" value="Cytochrome_P450_Monoox"/>
</dbReference>
<dbReference type="InterPro" id="IPR002401">
    <property type="entry name" value="Cyt_P450_E_grp-I"/>
</dbReference>
<dbReference type="SUPFAM" id="SSF48264">
    <property type="entry name" value="Cytochrome P450"/>
    <property type="match status" value="2"/>
</dbReference>
<evidence type="ECO:0000313" key="15">
    <source>
        <dbReference type="Proteomes" id="UP001652661"/>
    </source>
</evidence>
<dbReference type="FunFam" id="1.10.630.10:FF:000035">
    <property type="entry name" value="CYtochrome P450 family"/>
    <property type="match status" value="2"/>
</dbReference>
<keyword evidence="9" id="KW-0492">Microsome</keyword>
<evidence type="ECO:0000256" key="11">
    <source>
        <dbReference type="ARBA" id="ARBA00023004"/>
    </source>
</evidence>
<keyword evidence="11 14" id="KW-0408">Iron</keyword>
<comment type="function">
    <text evidence="2">May be involved in the metabolism of insect hormones and in the breakdown of synthetic insecticides.</text>
</comment>
<dbReference type="PROSITE" id="PS00086">
    <property type="entry name" value="CYTOCHROME_P450"/>
    <property type="match status" value="2"/>
</dbReference>
<evidence type="ECO:0000256" key="14">
    <source>
        <dbReference type="PIRSR" id="PIRSR602401-1"/>
    </source>
</evidence>
<dbReference type="PANTHER" id="PTHR24291:SF187">
    <property type="entry name" value="CYTOCHROME P450 4AE1-RELATED"/>
    <property type="match status" value="1"/>
</dbReference>
<reference evidence="16" key="1">
    <citation type="submission" date="2025-08" db="UniProtKB">
        <authorList>
            <consortium name="RefSeq"/>
        </authorList>
    </citation>
    <scope>IDENTIFICATION</scope>
    <source>
        <strain evidence="16">14028-0561.14</strain>
        <tissue evidence="16">Whole fly</tissue>
    </source>
</reference>
<evidence type="ECO:0000256" key="10">
    <source>
        <dbReference type="ARBA" id="ARBA00023002"/>
    </source>
</evidence>
<protein>
    <recommendedName>
        <fullName evidence="17">Cytochrome P450 4d2</fullName>
    </recommendedName>
</protein>
<dbReference type="InterPro" id="IPR017972">
    <property type="entry name" value="Cyt_P450_CS"/>
</dbReference>